<dbReference type="EMBL" id="ML978121">
    <property type="protein sequence ID" value="KAF2104191.1"/>
    <property type="molecule type" value="Genomic_DNA"/>
</dbReference>
<sequence length="359" mass="40628">MSVNWHWDPTYQQYRIWLAQEGCWVFQNGQRLPAEPWAATQQPTYGASEQHSSADPRLLPSAQYAPLPTAVPYSHGRSSSDSSTETRQYNLQPGRHYESVDRLTGSFAQVALNEGHDAAAQVDAQETSTQLPLRDIEISEHGTFVDENQYAAGLRSYRKLKATDGEEEGLDPRDTTGYRRREGPKFFTIGKVFKILWPELLGDDNSGITVATEARFKQPIGVKIRWFVVVTEGSDYCLCLPVQTYGRRGISKKDVIKEHHAIIYASSEVPKLQAAEKPKENEDLMQHAIRVKPFTKGQPMDSISRLNYGKIYTIEHNVKVFEYGEVHHQYKRILLQSFYNVWNIRAAAATSAVDYAGAT</sequence>
<dbReference type="AlphaFoldDB" id="A0A9P4ITV8"/>
<gene>
    <name evidence="3" type="ORF">NA57DRAFT_51036</name>
</gene>
<protein>
    <recommendedName>
        <fullName evidence="2">DUF6590 domain-containing protein</fullName>
    </recommendedName>
</protein>
<comment type="caution">
    <text evidence="3">The sequence shown here is derived from an EMBL/GenBank/DDBJ whole genome shotgun (WGS) entry which is preliminary data.</text>
</comment>
<feature type="region of interest" description="Disordered" evidence="1">
    <location>
        <begin position="69"/>
        <end position="94"/>
    </location>
</feature>
<evidence type="ECO:0000259" key="2">
    <source>
        <dbReference type="Pfam" id="PF20233"/>
    </source>
</evidence>
<organism evidence="3 4">
    <name type="scientific">Rhizodiscina lignyota</name>
    <dbReference type="NCBI Taxonomy" id="1504668"/>
    <lineage>
        <taxon>Eukaryota</taxon>
        <taxon>Fungi</taxon>
        <taxon>Dikarya</taxon>
        <taxon>Ascomycota</taxon>
        <taxon>Pezizomycotina</taxon>
        <taxon>Dothideomycetes</taxon>
        <taxon>Pleosporomycetidae</taxon>
        <taxon>Aulographales</taxon>
        <taxon>Rhizodiscinaceae</taxon>
        <taxon>Rhizodiscina</taxon>
    </lineage>
</organism>
<evidence type="ECO:0000256" key="1">
    <source>
        <dbReference type="SAM" id="MobiDB-lite"/>
    </source>
</evidence>
<dbReference type="OrthoDB" id="3559580at2759"/>
<evidence type="ECO:0000313" key="3">
    <source>
        <dbReference type="EMBL" id="KAF2104191.1"/>
    </source>
</evidence>
<dbReference type="PANTHER" id="PTHR35391:SF5">
    <property type="entry name" value="DUF6590 DOMAIN-CONTAINING PROTEIN"/>
    <property type="match status" value="1"/>
</dbReference>
<dbReference type="InterPro" id="IPR046497">
    <property type="entry name" value="DUF6590"/>
</dbReference>
<dbReference type="Pfam" id="PF20233">
    <property type="entry name" value="DUF6590"/>
    <property type="match status" value="1"/>
</dbReference>
<accession>A0A9P4ITV8</accession>
<feature type="domain" description="DUF6590" evidence="2">
    <location>
        <begin position="185"/>
        <end position="335"/>
    </location>
</feature>
<proteinExistence type="predicted"/>
<dbReference type="PANTHER" id="PTHR35391">
    <property type="entry name" value="C2H2-TYPE DOMAIN-CONTAINING PROTEIN-RELATED"/>
    <property type="match status" value="1"/>
</dbReference>
<reference evidence="3" key="1">
    <citation type="journal article" date="2020" name="Stud. Mycol.">
        <title>101 Dothideomycetes genomes: a test case for predicting lifestyles and emergence of pathogens.</title>
        <authorList>
            <person name="Haridas S."/>
            <person name="Albert R."/>
            <person name="Binder M."/>
            <person name="Bloem J."/>
            <person name="Labutti K."/>
            <person name="Salamov A."/>
            <person name="Andreopoulos B."/>
            <person name="Baker S."/>
            <person name="Barry K."/>
            <person name="Bills G."/>
            <person name="Bluhm B."/>
            <person name="Cannon C."/>
            <person name="Castanera R."/>
            <person name="Culley D."/>
            <person name="Daum C."/>
            <person name="Ezra D."/>
            <person name="Gonzalez J."/>
            <person name="Henrissat B."/>
            <person name="Kuo A."/>
            <person name="Liang C."/>
            <person name="Lipzen A."/>
            <person name="Lutzoni F."/>
            <person name="Magnuson J."/>
            <person name="Mondo S."/>
            <person name="Nolan M."/>
            <person name="Ohm R."/>
            <person name="Pangilinan J."/>
            <person name="Park H.-J."/>
            <person name="Ramirez L."/>
            <person name="Alfaro M."/>
            <person name="Sun H."/>
            <person name="Tritt A."/>
            <person name="Yoshinaga Y."/>
            <person name="Zwiers L.-H."/>
            <person name="Turgeon B."/>
            <person name="Goodwin S."/>
            <person name="Spatafora J."/>
            <person name="Crous P."/>
            <person name="Grigoriev I."/>
        </authorList>
    </citation>
    <scope>NUCLEOTIDE SEQUENCE</scope>
    <source>
        <strain evidence="3">CBS 133067</strain>
    </source>
</reference>
<name>A0A9P4ITV8_9PEZI</name>
<keyword evidence="4" id="KW-1185">Reference proteome</keyword>
<dbReference type="Proteomes" id="UP000799772">
    <property type="component" value="Unassembled WGS sequence"/>
</dbReference>
<evidence type="ECO:0000313" key="4">
    <source>
        <dbReference type="Proteomes" id="UP000799772"/>
    </source>
</evidence>
<feature type="compositionally biased region" description="Polar residues" evidence="1">
    <location>
        <begin position="76"/>
        <end position="91"/>
    </location>
</feature>